<sequence>MFSCNRTPSVKSRPLPVLPSTVSLQPGLRHSGLCHPPSQTDGRTGKQLPLRPSHIMEALYMQPMKEDGVMMLDEEQEKSREQEERGTEAPSPTGSTTEEETDEDSEPEPPPVVRRKVSFADAFGLNLVSVKEFDNVEPEVNQPPEKEATHPSEEFYMSCLFTVPSTPEELDQRLQVQMVELESIELLPGTTTLRGVIRVVNLCYAKFVFARLTLDNWTSSFDLVAEYVPGSSDRKTDRFTFKYTLVPPFGREGIRVEFCLCYETPLGTFWANNKEMNYVLFCNQKGQVKDFGPQMQEDSTNYKSKRSCLRANRRGSTEEKTKETINAATAAADADIVIKTEEADRKAVDSSEIQSLLSREEHNPSVDSLKSRHRGTHLAHVQDYQVPKAYSPDSASGQKVSQPMPAPWSDSASVLSEHQKKQSNESPQVLTYHQIPLLTLHWNDEKPPQWGTADMDDIWTGRDKMFLSKASEENIEDTPPVKDMWETFLNCTDDTTNKGTPVSDVWQAFLNGTSCKDHSAVPESEWLQTEASVSPSNDKEPQTQYAARSQEFQEFENLHAHTSSASQLLSETSLANVALSTEDHQSAEACVSNPRDDNTVTQDASQRSQTNSATDTPQEFSLKGTTTVSEGSGSVDSSTECHKHVIWKRERGGIIGGAEGIGGDEPFTLHTTDLVKSSGESGTTDMTAMPETQNASAVDSISQGARLDKGLSSSREEQVTGTAHNAMDDTLAFRETIRQGTMDGGFVFSTSRQGAEERIRMNCTENEVATEEEIFRPQKTEACAVSQTYTDEKQSEFKLSENPLWESEGDENNEIRPALSHSDEFNPNQTCEENFRQSQLMENKFKLDESQNKDMASNDQERFEQTEEGTFYCTTGEETKDLIGDVEEEWLRNKALQPNSSVLQGGNTSLTSEIHNPKLDPVQAGDELCIQKEEEDSTLTQLEENVLRSETSKHVLVSNQNEESQRLSCGEIIWEQQEINPSSQARGSRKISHSDHDTFRPFPTNVCNPNTAEVDELRRTHSQDALKKDVGSEITQVMVKEGVTKRDTSTEPHHQPEILERIEEDMSQRGKDERVSTGELKIEVMGELMGNVDDTRGKRKNAPAEVNEQELSAEVKRPPRVECNKLSEGTKDPITVAHEVTESGIDKMIIERFGEDLVRRIWEEVFGQKGQASKKDPSIFDGKGGRLADIPDIRCDCHLFEKYITDAFDSGVFSLTELPTDPHLGLGPTTETSGDEYSPQEQSQSLTATEQSHSLTHLNLSAHLSQDLTVSLAAQSRQSLTKSAQTLSSPKDQENSSQIKERSVTHQETDRQTEDCAVAEKESFNRSTQPSRKHPSSSSEKLKESDSLSWWSIFYILSHVTRLLMCFLLVAGFFVVVYFYDFPAFFALYISSLCWWFYEWKTHRVTSNKETIR</sequence>
<dbReference type="InterPro" id="IPR038175">
    <property type="entry name" value="CBM21_dom_sf"/>
</dbReference>
<keyword evidence="2" id="KW-1133">Transmembrane helix</keyword>
<feature type="region of interest" description="Disordered" evidence="1">
    <location>
        <begin position="1092"/>
        <end position="1114"/>
    </location>
</feature>
<feature type="compositionally biased region" description="Polar residues" evidence="1">
    <location>
        <begin position="1"/>
        <end position="10"/>
    </location>
</feature>
<organism evidence="4 5">
    <name type="scientific">Mastacembelus armatus</name>
    <name type="common">zig-zag eel</name>
    <dbReference type="NCBI Taxonomy" id="205130"/>
    <lineage>
        <taxon>Eukaryota</taxon>
        <taxon>Metazoa</taxon>
        <taxon>Chordata</taxon>
        <taxon>Craniata</taxon>
        <taxon>Vertebrata</taxon>
        <taxon>Euteleostomi</taxon>
        <taxon>Actinopterygii</taxon>
        <taxon>Neopterygii</taxon>
        <taxon>Teleostei</taxon>
        <taxon>Neoteleostei</taxon>
        <taxon>Acanthomorphata</taxon>
        <taxon>Anabantaria</taxon>
        <taxon>Synbranchiformes</taxon>
        <taxon>Mastacembelidae</taxon>
        <taxon>Mastacembelus</taxon>
    </lineage>
</organism>
<feature type="compositionally biased region" description="Acidic residues" evidence="1">
    <location>
        <begin position="97"/>
        <end position="107"/>
    </location>
</feature>
<dbReference type="GO" id="GO:2001069">
    <property type="term" value="F:glycogen binding"/>
    <property type="evidence" value="ECO:0007669"/>
    <property type="project" value="TreeGrafter"/>
</dbReference>
<feature type="compositionally biased region" description="Polar residues" evidence="1">
    <location>
        <begin position="1281"/>
        <end position="1290"/>
    </location>
</feature>
<accession>A0A3Q3LKU7</accession>
<evidence type="ECO:0000313" key="5">
    <source>
        <dbReference type="Proteomes" id="UP000261640"/>
    </source>
</evidence>
<dbReference type="InterPro" id="IPR050782">
    <property type="entry name" value="PP1_regulatory_subunit_3"/>
</dbReference>
<name>A0A3Q3LKU7_9TELE</name>
<feature type="region of interest" description="Disordered" evidence="1">
    <location>
        <begin position="585"/>
        <end position="641"/>
    </location>
</feature>
<feature type="region of interest" description="Disordered" evidence="1">
    <location>
        <begin position="847"/>
        <end position="866"/>
    </location>
</feature>
<protein>
    <submittedName>
        <fullName evidence="4">Protein phosphatase 1, regulatory subunit 3Aa</fullName>
    </submittedName>
</protein>
<feature type="compositionally biased region" description="Basic and acidic residues" evidence="1">
    <location>
        <begin position="1291"/>
        <end position="1315"/>
    </location>
</feature>
<feature type="transmembrane region" description="Helical" evidence="2">
    <location>
        <begin position="1377"/>
        <end position="1398"/>
    </location>
</feature>
<dbReference type="CDD" id="cd22255">
    <property type="entry name" value="PBD_PPP1R3A"/>
    <property type="match status" value="1"/>
</dbReference>
<keyword evidence="2" id="KW-0472">Membrane</keyword>
<feature type="region of interest" description="Disordered" evidence="1">
    <location>
        <begin position="1219"/>
        <end position="1253"/>
    </location>
</feature>
<dbReference type="GO" id="GO:0008157">
    <property type="term" value="F:protein phosphatase 1 binding"/>
    <property type="evidence" value="ECO:0007669"/>
    <property type="project" value="TreeGrafter"/>
</dbReference>
<feature type="compositionally biased region" description="Basic residues" evidence="1">
    <location>
        <begin position="303"/>
        <end position="313"/>
    </location>
</feature>
<evidence type="ECO:0000256" key="1">
    <source>
        <dbReference type="SAM" id="MobiDB-lite"/>
    </source>
</evidence>
<feature type="region of interest" description="Disordered" evidence="1">
    <location>
        <begin position="348"/>
        <end position="376"/>
    </location>
</feature>
<feature type="compositionally biased region" description="Polar residues" evidence="1">
    <location>
        <begin position="599"/>
        <end position="638"/>
    </location>
</feature>
<feature type="region of interest" description="Disordered" evidence="1">
    <location>
        <begin position="1321"/>
        <end position="1340"/>
    </location>
</feature>
<dbReference type="InParanoid" id="A0A3Q3LKU7"/>
<keyword evidence="2" id="KW-0812">Transmembrane</keyword>
<feature type="compositionally biased region" description="Polar residues" evidence="1">
    <location>
        <begin position="1239"/>
        <end position="1253"/>
    </location>
</feature>
<feature type="region of interest" description="Disordered" evidence="1">
    <location>
        <begin position="388"/>
        <end position="428"/>
    </location>
</feature>
<feature type="region of interest" description="Disordered" evidence="1">
    <location>
        <begin position="521"/>
        <end position="546"/>
    </location>
</feature>
<evidence type="ECO:0000256" key="2">
    <source>
        <dbReference type="SAM" id="Phobius"/>
    </source>
</evidence>
<feature type="domain" description="CBM21" evidence="3">
    <location>
        <begin position="171"/>
        <end position="281"/>
    </location>
</feature>
<dbReference type="GO" id="GO:0000164">
    <property type="term" value="C:protein phosphatase type 1 complex"/>
    <property type="evidence" value="ECO:0007669"/>
    <property type="project" value="TreeGrafter"/>
</dbReference>
<feature type="region of interest" description="Disordered" evidence="1">
    <location>
        <begin position="73"/>
        <end position="112"/>
    </location>
</feature>
<feature type="region of interest" description="Disordered" evidence="1">
    <location>
        <begin position="980"/>
        <end position="1007"/>
    </location>
</feature>
<feature type="compositionally biased region" description="Polar residues" evidence="1">
    <location>
        <begin position="526"/>
        <end position="546"/>
    </location>
</feature>
<dbReference type="PANTHER" id="PTHR12307:SF2">
    <property type="entry name" value="PROTEIN PHOSPHATASE 1 REGULATORY SUBUNIT 3A"/>
    <property type="match status" value="1"/>
</dbReference>
<feature type="region of interest" description="Disordered" evidence="1">
    <location>
        <begin position="1281"/>
        <end position="1315"/>
    </location>
</feature>
<keyword evidence="5" id="KW-1185">Reference proteome</keyword>
<dbReference type="Ensembl" id="ENSMAMT00000010812.2">
    <property type="protein sequence ID" value="ENSMAMP00000010541.1"/>
    <property type="gene ID" value="ENSMAMG00000007117.2"/>
</dbReference>
<feature type="compositionally biased region" description="Basic and acidic residues" evidence="1">
    <location>
        <begin position="77"/>
        <end position="87"/>
    </location>
</feature>
<reference evidence="4" key="2">
    <citation type="submission" date="2025-09" db="UniProtKB">
        <authorList>
            <consortium name="Ensembl"/>
        </authorList>
    </citation>
    <scope>IDENTIFICATION</scope>
</reference>
<reference evidence="4" key="1">
    <citation type="submission" date="2025-08" db="UniProtKB">
        <authorList>
            <consortium name="Ensembl"/>
        </authorList>
    </citation>
    <scope>IDENTIFICATION</scope>
</reference>
<dbReference type="GeneTree" id="ENSGT00940000157682"/>
<dbReference type="Pfam" id="PF03370">
    <property type="entry name" value="CBM_21"/>
    <property type="match status" value="1"/>
</dbReference>
<evidence type="ECO:0000313" key="4">
    <source>
        <dbReference type="Ensembl" id="ENSMAMP00000010541.1"/>
    </source>
</evidence>
<evidence type="ECO:0000259" key="3">
    <source>
        <dbReference type="PROSITE" id="PS51159"/>
    </source>
</evidence>
<feature type="region of interest" description="Disordered" evidence="1">
    <location>
        <begin position="295"/>
        <end position="323"/>
    </location>
</feature>
<feature type="region of interest" description="Disordered" evidence="1">
    <location>
        <begin position="1"/>
        <end position="49"/>
    </location>
</feature>
<dbReference type="PANTHER" id="PTHR12307">
    <property type="entry name" value="PROTEIN PHOSPHATASE 1 REGULATORY SUBUNIT"/>
    <property type="match status" value="1"/>
</dbReference>
<dbReference type="STRING" id="205130.ENSMAMP00000010541"/>
<dbReference type="GO" id="GO:0005979">
    <property type="term" value="P:regulation of glycogen biosynthetic process"/>
    <property type="evidence" value="ECO:0007669"/>
    <property type="project" value="TreeGrafter"/>
</dbReference>
<dbReference type="InterPro" id="IPR005036">
    <property type="entry name" value="CBM21_dom"/>
</dbReference>
<dbReference type="PROSITE" id="PS51159">
    <property type="entry name" value="CBM21"/>
    <property type="match status" value="1"/>
</dbReference>
<proteinExistence type="predicted"/>
<dbReference type="Proteomes" id="UP000261640">
    <property type="component" value="Unplaced"/>
</dbReference>
<dbReference type="Gene3D" id="2.60.40.2440">
    <property type="entry name" value="Carbohydrate binding type-21 domain"/>
    <property type="match status" value="1"/>
</dbReference>